<evidence type="ECO:0000256" key="1">
    <source>
        <dbReference type="SAM" id="SignalP"/>
    </source>
</evidence>
<feature type="chain" id="PRO_5045252728" description="LTXXQ motif family protein" evidence="1">
    <location>
        <begin position="19"/>
        <end position="125"/>
    </location>
</feature>
<evidence type="ECO:0000313" key="2">
    <source>
        <dbReference type="EMBL" id="MDR6843926.1"/>
    </source>
</evidence>
<evidence type="ECO:0008006" key="4">
    <source>
        <dbReference type="Google" id="ProtNLM"/>
    </source>
</evidence>
<evidence type="ECO:0000313" key="3">
    <source>
        <dbReference type="Proteomes" id="UP001261871"/>
    </source>
</evidence>
<proteinExistence type="predicted"/>
<gene>
    <name evidence="2" type="ORF">J2W95_000606</name>
</gene>
<reference evidence="2 3" key="1">
    <citation type="submission" date="2023-07" db="EMBL/GenBank/DDBJ databases">
        <title>Sorghum-associated microbial communities from plants grown in Nebraska, USA.</title>
        <authorList>
            <person name="Schachtman D."/>
        </authorList>
    </citation>
    <scope>NUCLEOTIDE SEQUENCE [LARGE SCALE GENOMIC DNA]</scope>
    <source>
        <strain evidence="2 3">BE124</strain>
    </source>
</reference>
<protein>
    <recommendedName>
        <fullName evidence="4">LTXXQ motif family protein</fullName>
    </recommendedName>
</protein>
<dbReference type="EMBL" id="JAVDTX010000001">
    <property type="protein sequence ID" value="MDR6843926.1"/>
    <property type="molecule type" value="Genomic_DNA"/>
</dbReference>
<keyword evidence="1" id="KW-0732">Signal</keyword>
<dbReference type="RefSeq" id="WP_310003808.1">
    <property type="nucleotide sequence ID" value="NZ_JAVDTX010000001.1"/>
</dbReference>
<keyword evidence="3" id="KW-1185">Reference proteome</keyword>
<dbReference type="Proteomes" id="UP001261871">
    <property type="component" value="Unassembled WGS sequence"/>
</dbReference>
<comment type="caution">
    <text evidence="2">The sequence shown here is derived from an EMBL/GenBank/DDBJ whole genome shotgun (WGS) entry which is preliminary data.</text>
</comment>
<name>A0ABU1RYU5_9FLAO</name>
<sequence>MRKLIIVLALGLGLIGFAQETTPQQRQQKYLTHLTKELNLDAKQQESVGKLLAEKSAKTHDLKAKANAKKATGEKLTVEEETALKNKLLAEKVDTEAKMKAILSADQFKKWLTIREQNKQKLGWE</sequence>
<organism evidence="2 3">
    <name type="scientific">Flavobacterium granuli</name>
    <dbReference type="NCBI Taxonomy" id="280093"/>
    <lineage>
        <taxon>Bacteria</taxon>
        <taxon>Pseudomonadati</taxon>
        <taxon>Bacteroidota</taxon>
        <taxon>Flavobacteriia</taxon>
        <taxon>Flavobacteriales</taxon>
        <taxon>Flavobacteriaceae</taxon>
        <taxon>Flavobacterium</taxon>
    </lineage>
</organism>
<accession>A0ABU1RYU5</accession>
<feature type="signal peptide" evidence="1">
    <location>
        <begin position="1"/>
        <end position="18"/>
    </location>
</feature>